<gene>
    <name evidence="1" type="ORF">EKO27_g606</name>
</gene>
<accession>A0A439DJC7</accession>
<organism evidence="1 2">
    <name type="scientific">Xylaria grammica</name>
    <dbReference type="NCBI Taxonomy" id="363999"/>
    <lineage>
        <taxon>Eukaryota</taxon>
        <taxon>Fungi</taxon>
        <taxon>Dikarya</taxon>
        <taxon>Ascomycota</taxon>
        <taxon>Pezizomycotina</taxon>
        <taxon>Sordariomycetes</taxon>
        <taxon>Xylariomycetidae</taxon>
        <taxon>Xylariales</taxon>
        <taxon>Xylariaceae</taxon>
        <taxon>Xylaria</taxon>
    </lineage>
</organism>
<dbReference type="Proteomes" id="UP000286045">
    <property type="component" value="Unassembled WGS sequence"/>
</dbReference>
<dbReference type="EMBL" id="RYZI01000007">
    <property type="protein sequence ID" value="RWA14510.1"/>
    <property type="molecule type" value="Genomic_DNA"/>
</dbReference>
<comment type="caution">
    <text evidence="1">The sequence shown here is derived from an EMBL/GenBank/DDBJ whole genome shotgun (WGS) entry which is preliminary data.</text>
</comment>
<dbReference type="AlphaFoldDB" id="A0A439DJC7"/>
<sequence length="205" mass="24158">MATQTPDHALPAFRKLFPPELIDLVAKEIPGYCWPDMWLTMRSLSRMWKWEVERTFRRRFLPNINIAVALVVIPPRPKNRVVFEYDAEKSTAERAVLKLCEGTTLNHRDWLMVTYNLERGHTELREYFVHMITMSDLSVINNTELVGLQTDPDTQTFSFEWMPTMNQLFKEERKIRELVRADTEYVYVLPIGECLDCTHVCCKSI</sequence>
<name>A0A439DJC7_9PEZI</name>
<reference evidence="1 2" key="1">
    <citation type="submission" date="2018-12" db="EMBL/GenBank/DDBJ databases">
        <title>Draft genome sequence of Xylaria grammica IHI A82.</title>
        <authorList>
            <person name="Buettner E."/>
            <person name="Kellner H."/>
        </authorList>
    </citation>
    <scope>NUCLEOTIDE SEQUENCE [LARGE SCALE GENOMIC DNA]</scope>
    <source>
        <strain evidence="1 2">IHI A82</strain>
    </source>
</reference>
<protein>
    <submittedName>
        <fullName evidence="1">Uncharacterized protein</fullName>
    </submittedName>
</protein>
<evidence type="ECO:0000313" key="1">
    <source>
        <dbReference type="EMBL" id="RWA14510.1"/>
    </source>
</evidence>
<evidence type="ECO:0000313" key="2">
    <source>
        <dbReference type="Proteomes" id="UP000286045"/>
    </source>
</evidence>
<proteinExistence type="predicted"/>
<keyword evidence="2" id="KW-1185">Reference proteome</keyword>